<dbReference type="eggNOG" id="KOG0434">
    <property type="taxonomic scope" value="Eukaryota"/>
</dbReference>
<dbReference type="NCBIfam" id="TIGR00392">
    <property type="entry name" value="ileS"/>
    <property type="match status" value="1"/>
</dbReference>
<dbReference type="SUPFAM" id="SSF50677">
    <property type="entry name" value="ValRS/IleRS/LeuRS editing domain"/>
    <property type="match status" value="1"/>
</dbReference>
<dbReference type="EnsemblMetazoa" id="PHUM515270-RA">
    <property type="protein sequence ID" value="PHUM515270-PA"/>
    <property type="gene ID" value="PHUM515270"/>
</dbReference>
<evidence type="ECO:0000256" key="12">
    <source>
        <dbReference type="ARBA" id="ARBA00023146"/>
    </source>
</evidence>
<dbReference type="HOGENOM" id="CLU_001493_1_0_1"/>
<evidence type="ECO:0000256" key="4">
    <source>
        <dbReference type="ARBA" id="ARBA00013165"/>
    </source>
</evidence>
<dbReference type="Pfam" id="PF19302">
    <property type="entry name" value="DUF5915"/>
    <property type="match status" value="1"/>
</dbReference>
<gene>
    <name evidence="21" type="primary">8233186</name>
    <name evidence="20" type="ORF">Phum_PHUM515270</name>
</gene>
<feature type="domain" description="Methionyl/Valyl/Leucyl/Isoleucyl-tRNA synthetase anticodon-binding" evidence="19">
    <location>
        <begin position="915"/>
        <end position="1069"/>
    </location>
</feature>
<evidence type="ECO:0000256" key="10">
    <source>
        <dbReference type="ARBA" id="ARBA00022917"/>
    </source>
</evidence>
<comment type="subcellular location">
    <subcellularLocation>
        <location evidence="2">Cytoplasm</location>
        <location evidence="2">Cytosol</location>
    </subcellularLocation>
</comment>
<feature type="compositionally biased region" description="Polar residues" evidence="17">
    <location>
        <begin position="1375"/>
        <end position="1387"/>
    </location>
</feature>
<keyword evidence="5" id="KW-0963">Cytoplasm</keyword>
<evidence type="ECO:0000313" key="22">
    <source>
        <dbReference type="Proteomes" id="UP000009046"/>
    </source>
</evidence>
<dbReference type="PRINTS" id="PR00984">
    <property type="entry name" value="TRNASYNTHILE"/>
</dbReference>
<dbReference type="PROSITE" id="PS00178">
    <property type="entry name" value="AA_TRNA_LIGASE_I"/>
    <property type="match status" value="1"/>
</dbReference>
<dbReference type="FunCoup" id="E0VYK8">
    <property type="interactions" value="1754"/>
</dbReference>
<protein>
    <recommendedName>
        <fullName evidence="16">Isoleucine--tRNA ligase, cytoplasmic</fullName>
        <ecNumber evidence="4">6.1.1.5</ecNumber>
    </recommendedName>
    <alternativeName>
        <fullName evidence="13">Isoleucyl-tRNA synthetase</fullName>
    </alternativeName>
</protein>
<dbReference type="HAMAP" id="MF_02003">
    <property type="entry name" value="Ile_tRNA_synth_type2"/>
    <property type="match status" value="1"/>
</dbReference>
<evidence type="ECO:0000256" key="8">
    <source>
        <dbReference type="ARBA" id="ARBA00022741"/>
    </source>
</evidence>
<dbReference type="FunFam" id="1.10.730.10:FF:000004">
    <property type="entry name" value="Isoleucyl-tRNA synthetase, cytoplasmic"/>
    <property type="match status" value="1"/>
</dbReference>
<evidence type="ECO:0000256" key="16">
    <source>
        <dbReference type="ARBA" id="ARBA00069879"/>
    </source>
</evidence>
<dbReference type="GO" id="GO:0000049">
    <property type="term" value="F:tRNA binding"/>
    <property type="evidence" value="ECO:0007669"/>
    <property type="project" value="InterPro"/>
</dbReference>
<dbReference type="EC" id="6.1.1.5" evidence="4"/>
<evidence type="ECO:0000256" key="3">
    <source>
        <dbReference type="ARBA" id="ARBA00005594"/>
    </source>
</evidence>
<comment type="subunit">
    <text evidence="15">Part of a multisubunit complex that groups tRNA ligases for Arg (RARS1), Asp (DARS1), Gln (QARS1), Ile (IARS1), Leu (LARS1), Lys (KARS1), Met (MARS1) the bifunctional ligase for Glu and Pro (EPRS1) and the auxiliary subunits AIMP1/p43, AIMP2/p38 and EEF1E1/p18.</text>
</comment>
<dbReference type="CDD" id="cd07961">
    <property type="entry name" value="Anticodon_Ia_Ile_ABEc"/>
    <property type="match status" value="1"/>
</dbReference>
<keyword evidence="9" id="KW-0067">ATP-binding</keyword>
<evidence type="ECO:0000259" key="19">
    <source>
        <dbReference type="Pfam" id="PF08264"/>
    </source>
</evidence>
<dbReference type="InterPro" id="IPR001412">
    <property type="entry name" value="aa-tRNA-synth_I_CS"/>
</dbReference>
<dbReference type="InterPro" id="IPR002300">
    <property type="entry name" value="aa-tRNA-synth_Ia"/>
</dbReference>
<keyword evidence="8" id="KW-0547">Nucleotide-binding</keyword>
<reference evidence="20" key="2">
    <citation type="submission" date="2007-04" db="EMBL/GenBank/DDBJ databases">
        <title>The genome of the human body louse.</title>
        <authorList>
            <consortium name="The Human Body Louse Genome Consortium"/>
            <person name="Kirkness E."/>
            <person name="Walenz B."/>
            <person name="Hass B."/>
            <person name="Bruggner R."/>
            <person name="Strausberg R."/>
        </authorList>
    </citation>
    <scope>NUCLEOTIDE SEQUENCE</scope>
    <source>
        <strain evidence="20">USDA</strain>
    </source>
</reference>
<evidence type="ECO:0000256" key="9">
    <source>
        <dbReference type="ARBA" id="ARBA00022840"/>
    </source>
</evidence>
<dbReference type="GO" id="GO:0005829">
    <property type="term" value="C:cytosol"/>
    <property type="evidence" value="ECO:0007669"/>
    <property type="project" value="UniProtKB-SubCell"/>
</dbReference>
<reference evidence="20" key="1">
    <citation type="submission" date="2007-04" db="EMBL/GenBank/DDBJ databases">
        <title>Annotation of Pediculus humanus corporis strain USDA.</title>
        <authorList>
            <person name="Kirkness E."/>
            <person name="Hannick L."/>
            <person name="Hass B."/>
            <person name="Bruggner R."/>
            <person name="Lawson D."/>
            <person name="Bidwell S."/>
            <person name="Joardar V."/>
            <person name="Caler E."/>
            <person name="Walenz B."/>
            <person name="Inman J."/>
            <person name="Schobel S."/>
            <person name="Galinsky K."/>
            <person name="Amedeo P."/>
            <person name="Strausberg R."/>
        </authorList>
    </citation>
    <scope>NUCLEOTIDE SEQUENCE</scope>
    <source>
        <strain evidence="20">USDA</strain>
    </source>
</reference>
<dbReference type="Proteomes" id="UP000009046">
    <property type="component" value="Unassembled WGS sequence"/>
</dbReference>
<comment type="similarity">
    <text evidence="3">Belongs to the class-I aminoacyl-tRNA synthetase family.</text>
</comment>
<feature type="compositionally biased region" description="Low complexity" evidence="17">
    <location>
        <begin position="1312"/>
        <end position="1322"/>
    </location>
</feature>
<evidence type="ECO:0000256" key="15">
    <source>
        <dbReference type="ARBA" id="ARBA00063494"/>
    </source>
</evidence>
<dbReference type="InterPro" id="IPR002301">
    <property type="entry name" value="Ile-tRNA-ligase"/>
</dbReference>
<dbReference type="InterPro" id="IPR009080">
    <property type="entry name" value="tRNAsynth_Ia_anticodon-bd"/>
</dbReference>
<dbReference type="VEuPathDB" id="VectorBase:PHUM515270"/>
<dbReference type="Pfam" id="PF00133">
    <property type="entry name" value="tRNA-synt_1"/>
    <property type="match status" value="1"/>
</dbReference>
<dbReference type="RefSeq" id="XP_002431202.1">
    <property type="nucleotide sequence ID" value="XM_002431157.1"/>
</dbReference>
<evidence type="ECO:0000256" key="13">
    <source>
        <dbReference type="ARBA" id="ARBA00032665"/>
    </source>
</evidence>
<dbReference type="STRING" id="121224.E0VYK8"/>
<feature type="compositionally biased region" description="Basic and acidic residues" evidence="17">
    <location>
        <begin position="1355"/>
        <end position="1367"/>
    </location>
</feature>
<comment type="catalytic activity">
    <reaction evidence="14">
        <text>tRNA(Ile) + L-isoleucine + ATP = L-isoleucyl-tRNA(Ile) + AMP + diphosphate</text>
        <dbReference type="Rhea" id="RHEA:11060"/>
        <dbReference type="Rhea" id="RHEA-COMP:9666"/>
        <dbReference type="Rhea" id="RHEA-COMP:9695"/>
        <dbReference type="ChEBI" id="CHEBI:30616"/>
        <dbReference type="ChEBI" id="CHEBI:33019"/>
        <dbReference type="ChEBI" id="CHEBI:58045"/>
        <dbReference type="ChEBI" id="CHEBI:78442"/>
        <dbReference type="ChEBI" id="CHEBI:78528"/>
        <dbReference type="ChEBI" id="CHEBI:456215"/>
        <dbReference type="EC" id="6.1.1.5"/>
    </reaction>
</comment>
<evidence type="ECO:0000313" key="20">
    <source>
        <dbReference type="EMBL" id="EEB18464.1"/>
    </source>
</evidence>
<dbReference type="InterPro" id="IPR023586">
    <property type="entry name" value="Ile-tRNA-ligase_type2"/>
</dbReference>
<dbReference type="CTD" id="8233186"/>
<evidence type="ECO:0000256" key="14">
    <source>
        <dbReference type="ARBA" id="ARBA00048359"/>
    </source>
</evidence>
<reference evidence="21" key="3">
    <citation type="submission" date="2021-02" db="UniProtKB">
        <authorList>
            <consortium name="EnsemblMetazoa"/>
        </authorList>
    </citation>
    <scope>IDENTIFICATION</scope>
    <source>
        <strain evidence="21">USDA</strain>
    </source>
</reference>
<evidence type="ECO:0000256" key="11">
    <source>
        <dbReference type="ARBA" id="ARBA00022990"/>
    </source>
</evidence>
<dbReference type="EMBL" id="AAZO01006269">
    <property type="status" value="NOT_ANNOTATED_CDS"/>
    <property type="molecule type" value="Genomic_DNA"/>
</dbReference>
<dbReference type="Gene3D" id="3.40.50.620">
    <property type="entry name" value="HUPs"/>
    <property type="match status" value="2"/>
</dbReference>
<evidence type="ECO:0000313" key="21">
    <source>
        <dbReference type="EnsemblMetazoa" id="PHUM515270-PA"/>
    </source>
</evidence>
<dbReference type="GO" id="GO:0006428">
    <property type="term" value="P:isoleucyl-tRNA aminoacylation"/>
    <property type="evidence" value="ECO:0007669"/>
    <property type="project" value="InterPro"/>
</dbReference>
<dbReference type="FunFam" id="3.40.50.620:FF:000414">
    <property type="entry name" value="Isoleucine--tRNA ligase, cytoplasmic-like"/>
    <property type="match status" value="1"/>
</dbReference>
<evidence type="ECO:0000256" key="5">
    <source>
        <dbReference type="ARBA" id="ARBA00022490"/>
    </source>
</evidence>
<dbReference type="GO" id="GO:0002161">
    <property type="term" value="F:aminoacyl-tRNA deacylase activity"/>
    <property type="evidence" value="ECO:0007669"/>
    <property type="project" value="InterPro"/>
</dbReference>
<comment type="function">
    <text evidence="1">Catalyzes the specific attachment of an amino acid to its cognate tRNA in a 2 step reaction: the amino acid (AA) is first activated by ATP to form AA-AMP and then transferred to the acceptor end of the tRNA.</text>
</comment>
<dbReference type="OrthoDB" id="1706657at2759"/>
<dbReference type="GeneID" id="8233186"/>
<accession>E0VYK8</accession>
<evidence type="ECO:0000256" key="6">
    <source>
        <dbReference type="ARBA" id="ARBA00022553"/>
    </source>
</evidence>
<dbReference type="Gene3D" id="1.10.730.10">
    <property type="entry name" value="Isoleucyl-tRNA Synthetase, Domain 1"/>
    <property type="match status" value="1"/>
</dbReference>
<name>E0VYK8_PEDHC</name>
<feature type="region of interest" description="Disordered" evidence="17">
    <location>
        <begin position="1312"/>
        <end position="1388"/>
    </location>
</feature>
<dbReference type="InterPro" id="IPR014729">
    <property type="entry name" value="Rossmann-like_a/b/a_fold"/>
</dbReference>
<dbReference type="PANTHER" id="PTHR42780:SF1">
    <property type="entry name" value="ISOLEUCINE--TRNA LIGASE, CYTOPLASMIC"/>
    <property type="match status" value="1"/>
</dbReference>
<dbReference type="EMBL" id="DS235845">
    <property type="protein sequence ID" value="EEB18464.1"/>
    <property type="molecule type" value="Genomic_DNA"/>
</dbReference>
<dbReference type="Pfam" id="PF08264">
    <property type="entry name" value="Anticodon_1"/>
    <property type="match status" value="1"/>
</dbReference>
<evidence type="ECO:0000259" key="18">
    <source>
        <dbReference type="Pfam" id="PF00133"/>
    </source>
</evidence>
<keyword evidence="7 20" id="KW-0436">Ligase</keyword>
<dbReference type="InterPro" id="IPR013155">
    <property type="entry name" value="M/V/L/I-tRNA-synth_anticd-bd"/>
</dbReference>
<dbReference type="CDD" id="cd00818">
    <property type="entry name" value="IleRS_core"/>
    <property type="match status" value="1"/>
</dbReference>
<proteinExistence type="inferred from homology"/>
<dbReference type="InterPro" id="IPR009008">
    <property type="entry name" value="Val/Leu/Ile-tRNA-synth_edit"/>
</dbReference>
<evidence type="ECO:0000256" key="7">
    <source>
        <dbReference type="ARBA" id="ARBA00022598"/>
    </source>
</evidence>
<dbReference type="SUPFAM" id="SSF47323">
    <property type="entry name" value="Anticodon-binding domain of a subclass of class I aminoacyl-tRNA synthetases"/>
    <property type="match status" value="1"/>
</dbReference>
<dbReference type="KEGG" id="phu:Phum_PHUM515270"/>
<dbReference type="GO" id="GO:0017101">
    <property type="term" value="C:aminoacyl-tRNA synthetase multienzyme complex"/>
    <property type="evidence" value="ECO:0007669"/>
    <property type="project" value="UniProtKB-ARBA"/>
</dbReference>
<keyword evidence="12 20" id="KW-0030">Aminoacyl-tRNA synthetase</keyword>
<dbReference type="SUPFAM" id="SSF52374">
    <property type="entry name" value="Nucleotidylyl transferase"/>
    <property type="match status" value="1"/>
</dbReference>
<keyword evidence="6" id="KW-0597">Phosphoprotein</keyword>
<keyword evidence="22" id="KW-1185">Reference proteome</keyword>
<keyword evidence="10" id="KW-0648">Protein biosynthesis</keyword>
<feature type="domain" description="Aminoacyl-tRNA synthetase class Ia" evidence="18">
    <location>
        <begin position="236"/>
        <end position="861"/>
    </location>
</feature>
<evidence type="ECO:0000256" key="2">
    <source>
        <dbReference type="ARBA" id="ARBA00004514"/>
    </source>
</evidence>
<evidence type="ECO:0000256" key="17">
    <source>
        <dbReference type="SAM" id="MobiDB-lite"/>
    </source>
</evidence>
<keyword evidence="11" id="KW-0007">Acetylation</keyword>
<organism>
    <name type="scientific">Pediculus humanus subsp. corporis</name>
    <name type="common">Body louse</name>
    <dbReference type="NCBI Taxonomy" id="121224"/>
    <lineage>
        <taxon>Eukaryota</taxon>
        <taxon>Metazoa</taxon>
        <taxon>Ecdysozoa</taxon>
        <taxon>Arthropoda</taxon>
        <taxon>Hexapoda</taxon>
        <taxon>Insecta</taxon>
        <taxon>Pterygota</taxon>
        <taxon>Neoptera</taxon>
        <taxon>Paraneoptera</taxon>
        <taxon>Psocodea</taxon>
        <taxon>Troctomorpha</taxon>
        <taxon>Phthiraptera</taxon>
        <taxon>Anoplura</taxon>
        <taxon>Pediculidae</taxon>
        <taxon>Pediculus</taxon>
    </lineage>
</organism>
<evidence type="ECO:0000256" key="1">
    <source>
        <dbReference type="ARBA" id="ARBA00003170"/>
    </source>
</evidence>
<dbReference type="GO" id="GO:0004822">
    <property type="term" value="F:isoleucine-tRNA ligase activity"/>
    <property type="evidence" value="ECO:0007669"/>
    <property type="project" value="UniProtKB-EC"/>
</dbReference>
<dbReference type="PANTHER" id="PTHR42780">
    <property type="entry name" value="SOLEUCYL-TRNA SYNTHETASE"/>
    <property type="match status" value="1"/>
</dbReference>
<dbReference type="GO" id="GO:0005524">
    <property type="term" value="F:ATP binding"/>
    <property type="evidence" value="ECO:0007669"/>
    <property type="project" value="UniProtKB-KW"/>
</dbReference>
<dbReference type="InParanoid" id="E0VYK8"/>
<sequence>MVVKPPPPFVHMDIQSHAPYRPGARIPFDLYIERKPIVRRDPRECIVTLEKPNSGLKSGKLIKMSTVLPPNLKLNEIDSDEDLKTIIKYTYSRASKIYLDEAAMKISKKPKPPNRVVAEGNEISYKANLYPVLPPGWVGASCHWDCLQIRHLGNPDKNYWKRRNLKTGSHCPCNPVPDLLPKEMRYEIKDLILDDNLRLPYDVTKKGYCGYRPICAKGIMERVPDKIDFSLEEEKISKYWRKSETFRKSLDESKSRKKFTFFDGPPFATGMPHYGHILAGTIKDIVTRFAHQSGHHVSRRFGWDCHGLPVEYEIDKSLNITGPSDVHKMGIDKYNAQCRSIVMRYSNEWEIIMERLARWIDFEYDYKTLYPWYMESIWWVFHELFVKGLVYKGVKVMPYSTACNTPLSNFESGQNYKEVVDPQVIVGFPLDTDPSIMLVAWTTTPWTLPSNLATCVHPELIYVKVKSLKNNQVYIVMEARLCMLFKKENDYEILDKFPGEKLGGLGYEPLFPYFSEMKSKGAFKILVDKYVSDDAGTGIVHQAPYFGEDDYRVCLSAGVISRDQKIVCPVDDSGRFVKPVVDFEGVHVKDADKKIIKYLKEKCPKRLIEASSVKHSYPFCWRSDTPLIYKAVPSWFVRVEPMIENLLESSHATYWVPDFVKDKRFGNWLKGARDWAISRNRYWGTPIPLWVSDDGQEVVCIGSIKQLEELTREKITDLHREHIDKLEIPSVRPGKPPLRRVSEVFDCWFESGSMPYAQVHFPFGRSCEIDFHKGFPADFIAEGIDQTRGWFYTLIVISTALFNKAPFKNLIANGLVLASDGQKMSKRKKNYPDPMEIVNKYGADSLRLYLINSPVVRAENLRFKEEGVRDVLKDVLLPWYNAYRYLAQSLERLESEGKPYEYNPEVDQPSSNTMDRWIKSTTQTMVSTVWREMAKFHLYKVVPILVDYIDQLTNWYIRMNRKRLKGDNGEKDCLIAVNTLFSVLFTFVRIMAPFTPFLCELMYKNLKRKVSRESSAKTADSIHFLNLPKPVTSDIDEVIERRIKNMQYVISSGRIIRDKRTVPMKYPLPELIVIHKDKQYLEDLEAVKNYILEELNVKNLVLSTDCDKYKVSLAADVDHKVLGARLKGDFKSVLQAVKQLTDSQVQEFLKNGKLQVLGHVLSIDEVFIAYRFEEGSFDSERYETLGSKEVALMFDMNRDASMLDEGLAREVVNLVQKLRKKGQLVPTDPITVLYKITPEDSDLSSVVATQKEYIENLLKVPLRPWKDDDTTGKERDVVVEESSQLKGSPGLLQLKITRGFCSDWIKKCGDGTTIGKSSSSGTMVESVKRKSTTPSTQAAKVVKSDIPQIPNSQMKARERERKKSLSKDHKRMTHQHQQQQASGTTGNVVDKESSLIKIANGHFSMTPCVRHVLVKFQDSLLKDSKQKKLKNSEWIFPLENPVGENELKNFHNLKNEILEFLQMADNSSDDLNFHIVSNDDDDDDKGGKNIKKKLVEIQGSEDFSKRIIYVCRKGCDVTKIEFPNAYVEPSNFPDQPFLNVNYEKRKGIVFLCQPDGILLKADRIIESIGKLYKINNKKIVLSRPLTGPKNEILVSVH</sequence>
<dbReference type="OMA" id="WFIRVER"/>
<dbReference type="InterPro" id="IPR033709">
    <property type="entry name" value="Anticodon_Ile_ABEc"/>
</dbReference>
<dbReference type="FunFam" id="3.40.50.620:FF:000050">
    <property type="entry name" value="Isoleucyl-tRNA synthetase,cytoplasmic"/>
    <property type="match status" value="1"/>
</dbReference>